<dbReference type="GO" id="GO:0052381">
    <property type="term" value="F:tRNA dimethylallyltransferase activity"/>
    <property type="evidence" value="ECO:0007669"/>
    <property type="project" value="UniProtKB-UniRule"/>
</dbReference>
<evidence type="ECO:0000256" key="4">
    <source>
        <dbReference type="ARBA" id="ARBA00022679"/>
    </source>
</evidence>
<dbReference type="GO" id="GO:0005524">
    <property type="term" value="F:ATP binding"/>
    <property type="evidence" value="ECO:0007669"/>
    <property type="project" value="UniProtKB-UniRule"/>
</dbReference>
<comment type="catalytic activity">
    <reaction evidence="9 10 11">
        <text>adenosine(37) in tRNA + dimethylallyl diphosphate = N(6)-dimethylallyladenosine(37) in tRNA + diphosphate</text>
        <dbReference type="Rhea" id="RHEA:26482"/>
        <dbReference type="Rhea" id="RHEA-COMP:10162"/>
        <dbReference type="Rhea" id="RHEA-COMP:10375"/>
        <dbReference type="ChEBI" id="CHEBI:33019"/>
        <dbReference type="ChEBI" id="CHEBI:57623"/>
        <dbReference type="ChEBI" id="CHEBI:74411"/>
        <dbReference type="ChEBI" id="CHEBI:74415"/>
        <dbReference type="EC" id="2.5.1.75"/>
    </reaction>
</comment>
<dbReference type="HAMAP" id="MF_00185">
    <property type="entry name" value="IPP_trans"/>
    <property type="match status" value="1"/>
</dbReference>
<dbReference type="Gene3D" id="1.10.20.140">
    <property type="match status" value="1"/>
</dbReference>
<dbReference type="Pfam" id="PF01715">
    <property type="entry name" value="IPPT"/>
    <property type="match status" value="1"/>
</dbReference>
<dbReference type="FunFam" id="1.10.20.140:FF:000001">
    <property type="entry name" value="tRNA dimethylallyltransferase"/>
    <property type="match status" value="1"/>
</dbReference>
<comment type="caution">
    <text evidence="10">Lacks conserved residue(s) required for the propagation of feature annotation.</text>
</comment>
<comment type="similarity">
    <text evidence="3 10 13">Belongs to the IPP transferase family.</text>
</comment>
<evidence type="ECO:0000256" key="8">
    <source>
        <dbReference type="ARBA" id="ARBA00022842"/>
    </source>
</evidence>
<feature type="region of interest" description="Interaction with substrate tRNA" evidence="10">
    <location>
        <begin position="42"/>
        <end position="45"/>
    </location>
</feature>
<proteinExistence type="inferred from homology"/>
<accession>A0A5S9QEN8</accession>
<name>A0A5S9QEN8_9GAMM</name>
<dbReference type="EMBL" id="CACSIO010000023">
    <property type="protein sequence ID" value="CAA0116963.1"/>
    <property type="molecule type" value="Genomic_DNA"/>
</dbReference>
<dbReference type="EC" id="2.5.1.75" evidence="10"/>
<evidence type="ECO:0000256" key="2">
    <source>
        <dbReference type="ARBA" id="ARBA00003213"/>
    </source>
</evidence>
<dbReference type="NCBIfam" id="TIGR00174">
    <property type="entry name" value="miaA"/>
    <property type="match status" value="1"/>
</dbReference>
<organism evidence="14 15">
    <name type="scientific">BD1-7 clade bacterium</name>
    <dbReference type="NCBI Taxonomy" id="2029982"/>
    <lineage>
        <taxon>Bacteria</taxon>
        <taxon>Pseudomonadati</taxon>
        <taxon>Pseudomonadota</taxon>
        <taxon>Gammaproteobacteria</taxon>
        <taxon>Cellvibrionales</taxon>
        <taxon>Spongiibacteraceae</taxon>
        <taxon>BD1-7 clade</taxon>
    </lineage>
</organism>
<dbReference type="SUPFAM" id="SSF52540">
    <property type="entry name" value="P-loop containing nucleoside triphosphate hydrolases"/>
    <property type="match status" value="2"/>
</dbReference>
<dbReference type="Proteomes" id="UP000441399">
    <property type="component" value="Unassembled WGS sequence"/>
</dbReference>
<evidence type="ECO:0000256" key="11">
    <source>
        <dbReference type="RuleBase" id="RU003783"/>
    </source>
</evidence>
<feature type="binding site" evidence="10">
    <location>
        <begin position="17"/>
        <end position="24"/>
    </location>
    <ligand>
        <name>ATP</name>
        <dbReference type="ChEBI" id="CHEBI:30616"/>
    </ligand>
</feature>
<keyword evidence="15" id="KW-1185">Reference proteome</keyword>
<feature type="region of interest" description="Interaction with substrate tRNA" evidence="10">
    <location>
        <begin position="250"/>
        <end position="255"/>
    </location>
</feature>
<dbReference type="PANTHER" id="PTHR11088">
    <property type="entry name" value="TRNA DIMETHYLALLYLTRANSFERASE"/>
    <property type="match status" value="1"/>
</dbReference>
<dbReference type="PANTHER" id="PTHR11088:SF60">
    <property type="entry name" value="TRNA DIMETHYLALLYLTRANSFERASE"/>
    <property type="match status" value="1"/>
</dbReference>
<feature type="binding site" evidence="10">
    <location>
        <begin position="19"/>
        <end position="24"/>
    </location>
    <ligand>
        <name>substrate</name>
    </ligand>
</feature>
<feature type="region of interest" description="Interaction with substrate tRNA" evidence="10">
    <location>
        <begin position="166"/>
        <end position="170"/>
    </location>
</feature>
<keyword evidence="4 10" id="KW-0808">Transferase</keyword>
<evidence type="ECO:0000256" key="12">
    <source>
        <dbReference type="RuleBase" id="RU003784"/>
    </source>
</evidence>
<comment type="function">
    <text evidence="2 10 12">Catalyzes the transfer of a dimethylallyl group onto the adenine at position 37 in tRNAs that read codons beginning with uridine, leading to the formation of N6-(dimethylallyl)adenosine (i(6)A).</text>
</comment>
<reference evidence="14 15" key="1">
    <citation type="submission" date="2019-11" db="EMBL/GenBank/DDBJ databases">
        <authorList>
            <person name="Holert J."/>
        </authorList>
    </citation>
    <scope>NUCLEOTIDE SEQUENCE [LARGE SCALE GENOMIC DNA]</scope>
    <source>
        <strain evidence="14">SB11_3</strain>
    </source>
</reference>
<sequence>MSINDCANKSPVVFIMGPTASGKTDLAMRLSDEFNGEIVSVDSALIYRDMNIGTAKPSRLELQAYPHHLVDIVDPSDAYSAAQFREDALQLIADIHSRGRLPILAGGSMMYFRVLLEGMSQLPQADSAVRHKIEQIAAEHGWQEVHRQLAEVDSESAARIHPNDPQRLQRALEVYLLSGRSMTQHRIIEQQQRAEFPFAPIQIALAPDDRAILHRRIAERFEKMLSNGFEQEVRALFDRGDLNAGMPSIRCVGYRQMWSYLEKEISYDQMREKGVIATRQLAKRQFTWLRGWQDLNWIYTSFRDEALSKPELLDRLQQNASQLISNQLK</sequence>
<evidence type="ECO:0000256" key="5">
    <source>
        <dbReference type="ARBA" id="ARBA00022694"/>
    </source>
</evidence>
<comment type="subunit">
    <text evidence="10">Monomer.</text>
</comment>
<keyword evidence="6 10" id="KW-0547">Nucleotide-binding</keyword>
<dbReference type="InterPro" id="IPR039657">
    <property type="entry name" value="Dimethylallyltransferase"/>
</dbReference>
<evidence type="ECO:0000256" key="7">
    <source>
        <dbReference type="ARBA" id="ARBA00022840"/>
    </source>
</evidence>
<evidence type="ECO:0000256" key="10">
    <source>
        <dbReference type="HAMAP-Rule" id="MF_00185"/>
    </source>
</evidence>
<evidence type="ECO:0000313" key="15">
    <source>
        <dbReference type="Proteomes" id="UP000441399"/>
    </source>
</evidence>
<evidence type="ECO:0000256" key="13">
    <source>
        <dbReference type="RuleBase" id="RU003785"/>
    </source>
</evidence>
<protein>
    <recommendedName>
        <fullName evidence="10">tRNA dimethylallyltransferase</fullName>
        <ecNumber evidence="10">2.5.1.75</ecNumber>
    </recommendedName>
    <alternativeName>
        <fullName evidence="10">Dimethylallyl diphosphate:tRNA dimethylallyltransferase</fullName>
        <shortName evidence="10">DMAPP:tRNA dimethylallyltransferase</shortName>
        <shortName evidence="10">DMATase</shortName>
    </alternativeName>
    <alternativeName>
        <fullName evidence="10">Isopentenyl-diphosphate:tRNA isopentenyltransferase</fullName>
        <shortName evidence="10">IPP transferase</shortName>
        <shortName evidence="10">IPPT</shortName>
        <shortName evidence="10">IPTase</shortName>
    </alternativeName>
</protein>
<dbReference type="GO" id="GO:0006400">
    <property type="term" value="P:tRNA modification"/>
    <property type="evidence" value="ECO:0007669"/>
    <property type="project" value="TreeGrafter"/>
</dbReference>
<keyword evidence="8 10" id="KW-0460">Magnesium</keyword>
<evidence type="ECO:0000256" key="6">
    <source>
        <dbReference type="ARBA" id="ARBA00022741"/>
    </source>
</evidence>
<feature type="site" description="Interaction with substrate tRNA" evidence="10">
    <location>
        <position position="130"/>
    </location>
</feature>
<dbReference type="InterPro" id="IPR027417">
    <property type="entry name" value="P-loop_NTPase"/>
</dbReference>
<keyword evidence="5 10" id="KW-0819">tRNA processing</keyword>
<evidence type="ECO:0000256" key="1">
    <source>
        <dbReference type="ARBA" id="ARBA00001946"/>
    </source>
</evidence>
<dbReference type="InterPro" id="IPR018022">
    <property type="entry name" value="IPT"/>
</dbReference>
<feature type="site" description="Interaction with substrate tRNA" evidence="10">
    <location>
        <position position="108"/>
    </location>
</feature>
<dbReference type="AlphaFoldDB" id="A0A5S9QEN8"/>
<gene>
    <name evidence="10 14" type="primary">miaA</name>
    <name evidence="14" type="ORF">OPDIPICF_01989</name>
</gene>
<evidence type="ECO:0000256" key="9">
    <source>
        <dbReference type="ARBA" id="ARBA00049563"/>
    </source>
</evidence>
<evidence type="ECO:0000313" key="14">
    <source>
        <dbReference type="EMBL" id="CAA0116963.1"/>
    </source>
</evidence>
<comment type="cofactor">
    <cofactor evidence="1 10">
        <name>Mg(2+)</name>
        <dbReference type="ChEBI" id="CHEBI:18420"/>
    </cofactor>
</comment>
<dbReference type="OrthoDB" id="9776390at2"/>
<dbReference type="Gene3D" id="3.40.50.300">
    <property type="entry name" value="P-loop containing nucleotide triphosphate hydrolases"/>
    <property type="match status" value="1"/>
</dbReference>
<evidence type="ECO:0000256" key="3">
    <source>
        <dbReference type="ARBA" id="ARBA00005842"/>
    </source>
</evidence>
<keyword evidence="7 10" id="KW-0067">ATP-binding</keyword>